<keyword evidence="1" id="KW-0472">Membrane</keyword>
<feature type="transmembrane region" description="Helical" evidence="1">
    <location>
        <begin position="82"/>
        <end position="109"/>
    </location>
</feature>
<dbReference type="AlphaFoldDB" id="A0A7G9S119"/>
<organism evidence="2 3">
    <name type="scientific">Erysipelothrix inopinata</name>
    <dbReference type="NCBI Taxonomy" id="225084"/>
    <lineage>
        <taxon>Bacteria</taxon>
        <taxon>Bacillati</taxon>
        <taxon>Bacillota</taxon>
        <taxon>Erysipelotrichia</taxon>
        <taxon>Erysipelotrichales</taxon>
        <taxon>Erysipelotrichaceae</taxon>
        <taxon>Erysipelothrix</taxon>
    </lineage>
</organism>
<name>A0A7G9S119_9FIRM</name>
<keyword evidence="1" id="KW-1133">Transmembrane helix</keyword>
<accession>A0A7G9S119</accession>
<evidence type="ECO:0000313" key="3">
    <source>
        <dbReference type="Proteomes" id="UP000515928"/>
    </source>
</evidence>
<reference evidence="2 3" key="1">
    <citation type="submission" date="2020-08" db="EMBL/GenBank/DDBJ databases">
        <title>Genome sequence of Erysipelothrix inopinata DSM 15511T.</title>
        <authorList>
            <person name="Hyun D.-W."/>
            <person name="Bae J.-W."/>
        </authorList>
    </citation>
    <scope>NUCLEOTIDE SEQUENCE [LARGE SCALE GENOMIC DNA]</scope>
    <source>
        <strain evidence="2 3">DSM 15511</strain>
    </source>
</reference>
<evidence type="ECO:0000256" key="1">
    <source>
        <dbReference type="SAM" id="Phobius"/>
    </source>
</evidence>
<evidence type="ECO:0000313" key="2">
    <source>
        <dbReference type="EMBL" id="QNN61544.1"/>
    </source>
</evidence>
<sequence>MGFIVYIVILLLFMLMISFVGNGFVNIFLLITKNNEGVGKLMNKLNFLYKSKWKYLVMFILLVLTGMGVNQAMIYYLTSGAYFWFVIFTMGLLLLMYIAPVGSIFMPLVKKQFSNWNKFSMFYWNFVSATSWFWGLLLIIDKSVIIYEDEGGVNFHYGSLPLKTFGGICLIIVALYMTLSIASKKMNKLPRVDSDI</sequence>
<proteinExistence type="predicted"/>
<gene>
    <name evidence="2" type="ORF">H9L01_04095</name>
</gene>
<dbReference type="Proteomes" id="UP000515928">
    <property type="component" value="Chromosome"/>
</dbReference>
<dbReference type="KEGG" id="eio:H9L01_04095"/>
<protein>
    <submittedName>
        <fullName evidence="2">Uncharacterized protein</fullName>
    </submittedName>
</protein>
<feature type="transmembrane region" description="Helical" evidence="1">
    <location>
        <begin position="121"/>
        <end position="140"/>
    </location>
</feature>
<dbReference type="RefSeq" id="WP_187534743.1">
    <property type="nucleotide sequence ID" value="NZ_CBCSHU010000003.1"/>
</dbReference>
<dbReference type="EMBL" id="CP060715">
    <property type="protein sequence ID" value="QNN61544.1"/>
    <property type="molecule type" value="Genomic_DNA"/>
</dbReference>
<keyword evidence="1" id="KW-0812">Transmembrane</keyword>
<feature type="transmembrane region" description="Helical" evidence="1">
    <location>
        <begin position="53"/>
        <end position="76"/>
    </location>
</feature>
<feature type="transmembrane region" description="Helical" evidence="1">
    <location>
        <begin position="6"/>
        <end position="32"/>
    </location>
</feature>
<feature type="transmembrane region" description="Helical" evidence="1">
    <location>
        <begin position="160"/>
        <end position="182"/>
    </location>
</feature>
<keyword evidence="3" id="KW-1185">Reference proteome</keyword>